<evidence type="ECO:0000313" key="4">
    <source>
        <dbReference type="Proteomes" id="UP000292027"/>
    </source>
</evidence>
<dbReference type="AlphaFoldDB" id="A0A4Q7WML3"/>
<accession>A0A4Q7WML3</accession>
<keyword evidence="4" id="KW-1185">Reference proteome</keyword>
<dbReference type="PANTHER" id="PTHR42748">
    <property type="entry name" value="NITROGEN METABOLITE REPRESSION PROTEIN NMRA FAMILY MEMBER"/>
    <property type="match status" value="1"/>
</dbReference>
<protein>
    <submittedName>
        <fullName evidence="3">Uncharacterized protein YbjT (DUF2867 family)</fullName>
    </submittedName>
</protein>
<organism evidence="3 4">
    <name type="scientific">Kribbella rubisoli</name>
    <dbReference type="NCBI Taxonomy" id="3075929"/>
    <lineage>
        <taxon>Bacteria</taxon>
        <taxon>Bacillati</taxon>
        <taxon>Actinomycetota</taxon>
        <taxon>Actinomycetes</taxon>
        <taxon>Propionibacteriales</taxon>
        <taxon>Kribbellaceae</taxon>
        <taxon>Kribbella</taxon>
    </lineage>
</organism>
<gene>
    <name evidence="3" type="ORF">EV645_6160</name>
</gene>
<dbReference type="InterPro" id="IPR051164">
    <property type="entry name" value="NmrA-like_oxidored"/>
</dbReference>
<dbReference type="RefSeq" id="WP_130447502.1">
    <property type="nucleotide sequence ID" value="NZ_SHKR01000015.1"/>
</dbReference>
<dbReference type="Proteomes" id="UP000292027">
    <property type="component" value="Unassembled WGS sequence"/>
</dbReference>
<feature type="domain" description="NAD(P)-binding" evidence="2">
    <location>
        <begin position="7"/>
        <end position="172"/>
    </location>
</feature>
<keyword evidence="1" id="KW-0521">NADP</keyword>
<evidence type="ECO:0000259" key="2">
    <source>
        <dbReference type="Pfam" id="PF13460"/>
    </source>
</evidence>
<dbReference type="InterPro" id="IPR036291">
    <property type="entry name" value="NAD(P)-bd_dom_sf"/>
</dbReference>
<dbReference type="OrthoDB" id="9771302at2"/>
<reference evidence="3 4" key="1">
    <citation type="journal article" date="2015" name="Stand. Genomic Sci.">
        <title>Genomic Encyclopedia of Bacterial and Archaeal Type Strains, Phase III: the genomes of soil and plant-associated and newly described type strains.</title>
        <authorList>
            <person name="Whitman W.B."/>
            <person name="Woyke T."/>
            <person name="Klenk H.P."/>
            <person name="Zhou Y."/>
            <person name="Lilburn T.G."/>
            <person name="Beck B.J."/>
            <person name="De Vos P."/>
            <person name="Vandamme P."/>
            <person name="Eisen J.A."/>
            <person name="Garrity G."/>
            <person name="Hugenholtz P."/>
            <person name="Kyrpides N.C."/>
        </authorList>
    </citation>
    <scope>NUCLEOTIDE SEQUENCE [LARGE SCALE GENOMIC DNA]</scope>
    <source>
        <strain evidence="3 4">VKM Ac-2540</strain>
    </source>
</reference>
<dbReference type="InterPro" id="IPR016040">
    <property type="entry name" value="NAD(P)-bd_dom"/>
</dbReference>
<dbReference type="SUPFAM" id="SSF51735">
    <property type="entry name" value="NAD(P)-binding Rossmann-fold domains"/>
    <property type="match status" value="1"/>
</dbReference>
<dbReference type="PANTHER" id="PTHR42748:SF3">
    <property type="entry name" value="BLL4366 PROTEIN"/>
    <property type="match status" value="1"/>
</dbReference>
<dbReference type="Gene3D" id="3.40.50.720">
    <property type="entry name" value="NAD(P)-binding Rossmann-like Domain"/>
    <property type="match status" value="1"/>
</dbReference>
<dbReference type="EMBL" id="SHKR01000015">
    <property type="protein sequence ID" value="RZU11003.1"/>
    <property type="molecule type" value="Genomic_DNA"/>
</dbReference>
<evidence type="ECO:0000256" key="1">
    <source>
        <dbReference type="ARBA" id="ARBA00022857"/>
    </source>
</evidence>
<proteinExistence type="predicted"/>
<dbReference type="Pfam" id="PF13460">
    <property type="entry name" value="NAD_binding_10"/>
    <property type="match status" value="1"/>
</dbReference>
<sequence>MKIVIIGGTGLIGTKLVAKLTEHGHEAVPAAPSTGVNTITGEGLADVLKGADVVIDVANSPSFEAGPVMEFFKTSTSNVLQAEDAAGVRHHVGISIVGTERMPENAYFAAKIAQEELIKASGLPYSLVHATQFFEFVGPTADSGTGDDGKVHIAPVAWAPIAGDDVAKNLAKVAVGEPLNARIDIAGPDEYRMDEFFRKALAQRGDAREVVSDPHALYFGAELKERSLVPVGPATLGELHYDEWYAAQAGR</sequence>
<name>A0A4Q7WML3_9ACTN</name>
<comment type="caution">
    <text evidence="3">The sequence shown here is derived from an EMBL/GenBank/DDBJ whole genome shotgun (WGS) entry which is preliminary data.</text>
</comment>
<evidence type="ECO:0000313" key="3">
    <source>
        <dbReference type="EMBL" id="RZU11003.1"/>
    </source>
</evidence>